<feature type="domain" description="Double zinc ribbon" evidence="3">
    <location>
        <begin position="4"/>
        <end position="66"/>
    </location>
</feature>
<proteinExistence type="inferred from homology"/>
<organism evidence="4 5">
    <name type="scientific">Phorcysia thermohydrogeniphila</name>
    <dbReference type="NCBI Taxonomy" id="936138"/>
    <lineage>
        <taxon>Bacteria</taxon>
        <taxon>Pseudomonadati</taxon>
        <taxon>Aquificota</taxon>
        <taxon>Aquificia</taxon>
        <taxon>Desulfurobacteriales</taxon>
        <taxon>Desulfurobacteriaceae</taxon>
        <taxon>Phorcysia</taxon>
    </lineage>
</organism>
<feature type="domain" description="Phosphoribosyltransferase" evidence="2">
    <location>
        <begin position="169"/>
        <end position="232"/>
    </location>
</feature>
<evidence type="ECO:0000259" key="2">
    <source>
        <dbReference type="Pfam" id="PF00156"/>
    </source>
</evidence>
<dbReference type="InterPro" id="IPR044005">
    <property type="entry name" value="DZR_2"/>
</dbReference>
<protein>
    <submittedName>
        <fullName evidence="4">ComF family protein</fullName>
    </submittedName>
</protein>
<comment type="caution">
    <text evidence="4">The sequence shown here is derived from an EMBL/GenBank/DDBJ whole genome shotgun (WGS) entry which is preliminary data.</text>
</comment>
<dbReference type="Pfam" id="PF00156">
    <property type="entry name" value="Pribosyltran"/>
    <property type="match status" value="1"/>
</dbReference>
<reference evidence="4 5" key="1">
    <citation type="submission" date="2019-03" db="EMBL/GenBank/DDBJ databases">
        <title>Genomic Encyclopedia of Archaeal and Bacterial Type Strains, Phase II (KMG-II): from individual species to whole genera.</title>
        <authorList>
            <person name="Goeker M."/>
        </authorList>
    </citation>
    <scope>NUCLEOTIDE SEQUENCE [LARGE SCALE GENOMIC DNA]</scope>
    <source>
        <strain evidence="4 5">DSM 24425</strain>
    </source>
</reference>
<dbReference type="EMBL" id="SMFV01000002">
    <property type="protein sequence ID" value="TCK05260.1"/>
    <property type="molecule type" value="Genomic_DNA"/>
</dbReference>
<dbReference type="AlphaFoldDB" id="A0A4R1GEM5"/>
<dbReference type="SUPFAM" id="SSF53271">
    <property type="entry name" value="PRTase-like"/>
    <property type="match status" value="1"/>
</dbReference>
<dbReference type="Gene3D" id="3.40.50.2020">
    <property type="match status" value="1"/>
</dbReference>
<evidence type="ECO:0000313" key="5">
    <source>
        <dbReference type="Proteomes" id="UP000295777"/>
    </source>
</evidence>
<dbReference type="Pfam" id="PF18912">
    <property type="entry name" value="DZR_2"/>
    <property type="match status" value="1"/>
</dbReference>
<accession>A0A4R1GEM5</accession>
<dbReference type="PANTHER" id="PTHR47505:SF1">
    <property type="entry name" value="DNA UTILIZATION PROTEIN YHGH"/>
    <property type="match status" value="1"/>
</dbReference>
<dbReference type="Proteomes" id="UP000295777">
    <property type="component" value="Unassembled WGS sequence"/>
</dbReference>
<keyword evidence="5" id="KW-1185">Reference proteome</keyword>
<dbReference type="CDD" id="cd06223">
    <property type="entry name" value="PRTases_typeI"/>
    <property type="match status" value="1"/>
</dbReference>
<gene>
    <name evidence="4" type="ORF">CLV27_0686</name>
</gene>
<dbReference type="InterPro" id="IPR029057">
    <property type="entry name" value="PRTase-like"/>
</dbReference>
<dbReference type="InterPro" id="IPR000836">
    <property type="entry name" value="PRTase_dom"/>
</dbReference>
<comment type="similarity">
    <text evidence="1">Belongs to the ComF/GntX family.</text>
</comment>
<evidence type="ECO:0000256" key="1">
    <source>
        <dbReference type="ARBA" id="ARBA00008007"/>
    </source>
</evidence>
<dbReference type="InterPro" id="IPR051910">
    <property type="entry name" value="ComF/GntX_DNA_util-trans"/>
</dbReference>
<dbReference type="OrthoDB" id="9779910at2"/>
<dbReference type="PANTHER" id="PTHR47505">
    <property type="entry name" value="DNA UTILIZATION PROTEIN YHGH"/>
    <property type="match status" value="1"/>
</dbReference>
<evidence type="ECO:0000313" key="4">
    <source>
        <dbReference type="EMBL" id="TCK05260.1"/>
    </source>
</evidence>
<dbReference type="RefSeq" id="WP_132525825.1">
    <property type="nucleotide sequence ID" value="NZ_SMFV01000002.1"/>
</dbReference>
<evidence type="ECO:0000259" key="3">
    <source>
        <dbReference type="Pfam" id="PF18912"/>
    </source>
</evidence>
<name>A0A4R1GEM5_9BACT</name>
<sequence length="235" mass="26733">MNWLLDLLFPEYCVVCGSFLFLNHHHIACEECWRRYFTPYHGKKCLSCGHPVELLPGSGDYCKRCLISGKVFEFDKVEFFALYDGLVEIALRALKFDKKLSVAYSIGKTIGGHLKSFILRNRVEVVIPVPLHKDSLKERGFNQCEEILKGARVAFSPLLEKIYKTPQQSSLNEKEREKNVKGVFSLTGNVKGKRVLIFDDIFTTGSTVNEIVKVLKENGASNVFVYTVAYTPVQR</sequence>